<gene>
    <name evidence="1" type="ORF">SB48_HM08orf06629</name>
</gene>
<protein>
    <submittedName>
        <fullName evidence="1">Uncharacterized protein</fullName>
    </submittedName>
</protein>
<evidence type="ECO:0000313" key="2">
    <source>
        <dbReference type="Proteomes" id="UP000032024"/>
    </source>
</evidence>
<evidence type="ECO:0000313" key="1">
    <source>
        <dbReference type="EMBL" id="AJO24997.1"/>
    </source>
</evidence>
<accession>A0AAN0T8Q8</accession>
<reference evidence="2" key="1">
    <citation type="submission" date="2015-01" db="EMBL/GenBank/DDBJ databases">
        <title>Comparative genome analysis of Bacillus coagulans HM-08, Clostridium butyricum HM-68, Bacillus subtilis HM-66 and Bacillus paralicheniformis BL-09.</title>
        <authorList>
            <person name="Zhang H."/>
        </authorList>
    </citation>
    <scope>NUCLEOTIDE SEQUENCE [LARGE SCALE GENOMIC DNA]</scope>
    <source>
        <strain evidence="2">HM-08</strain>
    </source>
</reference>
<dbReference type="EMBL" id="CP010525">
    <property type="protein sequence ID" value="AJO24997.1"/>
    <property type="molecule type" value="Genomic_DNA"/>
</dbReference>
<keyword evidence="2" id="KW-1185">Reference proteome</keyword>
<dbReference type="Proteomes" id="UP000032024">
    <property type="component" value="Chromosome"/>
</dbReference>
<organism evidence="1 2">
    <name type="scientific">Heyndrickxia coagulans</name>
    <name type="common">Weizmannia coagulans</name>
    <dbReference type="NCBI Taxonomy" id="1398"/>
    <lineage>
        <taxon>Bacteria</taxon>
        <taxon>Bacillati</taxon>
        <taxon>Bacillota</taxon>
        <taxon>Bacilli</taxon>
        <taxon>Bacillales</taxon>
        <taxon>Bacillaceae</taxon>
        <taxon>Heyndrickxia</taxon>
    </lineage>
</organism>
<sequence>MYGFLFSKRKKCGILMLLNPCFRSRRAIWYEEERDRHF</sequence>
<proteinExistence type="predicted"/>
<dbReference type="AlphaFoldDB" id="A0AAN0T8Q8"/>
<name>A0AAN0T8Q8_HEYCO</name>